<dbReference type="GO" id="GO:0016491">
    <property type="term" value="F:oxidoreductase activity"/>
    <property type="evidence" value="ECO:0007669"/>
    <property type="project" value="UniProtKB-KW"/>
</dbReference>
<dbReference type="GO" id="GO:0008270">
    <property type="term" value="F:zinc ion binding"/>
    <property type="evidence" value="ECO:0007669"/>
    <property type="project" value="InterPro"/>
</dbReference>
<evidence type="ECO:0000313" key="7">
    <source>
        <dbReference type="EMBL" id="SBV25148.1"/>
    </source>
</evidence>
<dbReference type="InterPro" id="IPR050129">
    <property type="entry name" value="Zn_alcohol_dh"/>
</dbReference>
<keyword evidence="3 5" id="KW-0862">Zinc</keyword>
<dbReference type="Gene3D" id="3.90.180.10">
    <property type="entry name" value="Medium-chain alcohol dehydrogenases, catalytic domain"/>
    <property type="match status" value="1"/>
</dbReference>
<dbReference type="Gene3D" id="3.40.50.720">
    <property type="entry name" value="NAD(P)-binding Rossmann-like Domain"/>
    <property type="match status" value="1"/>
</dbReference>
<dbReference type="SMART" id="SM00829">
    <property type="entry name" value="PKS_ER"/>
    <property type="match status" value="1"/>
</dbReference>
<dbReference type="Proteomes" id="UP000199393">
    <property type="component" value="Chromosome I"/>
</dbReference>
<dbReference type="InterPro" id="IPR002328">
    <property type="entry name" value="ADH_Zn_CS"/>
</dbReference>
<sequence>MRNVKRAVLVKPGSPLEIWERPTPSASHGDVIVSVQMSGVCGTDHHLQSGDITLPNPMVLGHEAIGRIEELGSDVTTDSIGEPVAVGDVIYWQPAQPCYRCYACTVLEDVSMCPNLVTFQLHQHADEPPVGTYAEYAWLPERTAFFKVPADVPHEALIAFGCAMPTALHAINRAGGIGYGQHVVVQGSGPVGLAATLLAHLAGAGTVTVLGAPPNRLEMAGKLGATTTIDVTSTSEQERAAAVKEITNGRGADLIIEAAGRVPAFTEGLPLVAPDGTYVILGLWSAPGTSPVEPRYLNNHNIRVIGSAYTTPRHMYQTIQVTRTAHRRFPLAEMVTHRFSLDQAQDAIDAVGRGEPLKAVIVP</sequence>
<dbReference type="STRING" id="307121.GA0070620_0618"/>
<dbReference type="InterPro" id="IPR013154">
    <property type="entry name" value="ADH-like_N"/>
</dbReference>
<dbReference type="PANTHER" id="PTHR43401">
    <property type="entry name" value="L-THREONINE 3-DEHYDROGENASE"/>
    <property type="match status" value="1"/>
</dbReference>
<dbReference type="InterPro" id="IPR020843">
    <property type="entry name" value="ER"/>
</dbReference>
<dbReference type="InterPro" id="IPR011032">
    <property type="entry name" value="GroES-like_sf"/>
</dbReference>
<evidence type="ECO:0000256" key="1">
    <source>
        <dbReference type="ARBA" id="ARBA00001947"/>
    </source>
</evidence>
<evidence type="ECO:0000256" key="5">
    <source>
        <dbReference type="RuleBase" id="RU361277"/>
    </source>
</evidence>
<accession>A0A1C3MXV1</accession>
<name>A0A1C3MXV1_9ACTN</name>
<protein>
    <submittedName>
        <fullName evidence="7">Threonine dehydrogenase</fullName>
    </submittedName>
</protein>
<dbReference type="SUPFAM" id="SSF51735">
    <property type="entry name" value="NAD(P)-binding Rossmann-fold domains"/>
    <property type="match status" value="1"/>
</dbReference>
<gene>
    <name evidence="7" type="ORF">GA0070620_0618</name>
</gene>
<keyword evidence="2 5" id="KW-0479">Metal-binding</keyword>
<organism evidence="7 8">
    <name type="scientific">Micromonospora krabiensis</name>
    <dbReference type="NCBI Taxonomy" id="307121"/>
    <lineage>
        <taxon>Bacteria</taxon>
        <taxon>Bacillati</taxon>
        <taxon>Actinomycetota</taxon>
        <taxon>Actinomycetes</taxon>
        <taxon>Micromonosporales</taxon>
        <taxon>Micromonosporaceae</taxon>
        <taxon>Micromonospora</taxon>
    </lineage>
</organism>
<dbReference type="InterPro" id="IPR013149">
    <property type="entry name" value="ADH-like_C"/>
</dbReference>
<dbReference type="SUPFAM" id="SSF50129">
    <property type="entry name" value="GroES-like"/>
    <property type="match status" value="1"/>
</dbReference>
<evidence type="ECO:0000256" key="4">
    <source>
        <dbReference type="ARBA" id="ARBA00023002"/>
    </source>
</evidence>
<evidence type="ECO:0000313" key="8">
    <source>
        <dbReference type="Proteomes" id="UP000199393"/>
    </source>
</evidence>
<dbReference type="EMBL" id="LT598496">
    <property type="protein sequence ID" value="SBV25148.1"/>
    <property type="molecule type" value="Genomic_DNA"/>
</dbReference>
<comment type="similarity">
    <text evidence="5">Belongs to the zinc-containing alcohol dehydrogenase family.</text>
</comment>
<reference evidence="8" key="1">
    <citation type="submission" date="2016-06" db="EMBL/GenBank/DDBJ databases">
        <authorList>
            <person name="Varghese N."/>
        </authorList>
    </citation>
    <scope>NUCLEOTIDE SEQUENCE [LARGE SCALE GENOMIC DNA]</scope>
    <source>
        <strain evidence="8">DSM 45344</strain>
    </source>
</reference>
<comment type="cofactor">
    <cofactor evidence="1 5">
        <name>Zn(2+)</name>
        <dbReference type="ChEBI" id="CHEBI:29105"/>
    </cofactor>
</comment>
<dbReference type="PROSITE" id="PS00059">
    <property type="entry name" value="ADH_ZINC"/>
    <property type="match status" value="1"/>
</dbReference>
<dbReference type="CDD" id="cd08231">
    <property type="entry name" value="MDR_TM0436_like"/>
    <property type="match status" value="1"/>
</dbReference>
<dbReference type="Pfam" id="PF08240">
    <property type="entry name" value="ADH_N"/>
    <property type="match status" value="1"/>
</dbReference>
<keyword evidence="4" id="KW-0560">Oxidoreductase</keyword>
<dbReference type="Pfam" id="PF00107">
    <property type="entry name" value="ADH_zinc_N"/>
    <property type="match status" value="1"/>
</dbReference>
<dbReference type="InterPro" id="IPR036291">
    <property type="entry name" value="NAD(P)-bd_dom_sf"/>
</dbReference>
<evidence type="ECO:0000256" key="2">
    <source>
        <dbReference type="ARBA" id="ARBA00022723"/>
    </source>
</evidence>
<evidence type="ECO:0000259" key="6">
    <source>
        <dbReference type="SMART" id="SM00829"/>
    </source>
</evidence>
<dbReference type="RefSeq" id="WP_172836371.1">
    <property type="nucleotide sequence ID" value="NZ_JBHRWG010000002.1"/>
</dbReference>
<evidence type="ECO:0000256" key="3">
    <source>
        <dbReference type="ARBA" id="ARBA00022833"/>
    </source>
</evidence>
<feature type="domain" description="Enoyl reductase (ER)" evidence="6">
    <location>
        <begin position="13"/>
        <end position="361"/>
    </location>
</feature>
<dbReference type="PANTHER" id="PTHR43401:SF1">
    <property type="entry name" value="ENOYL REDUCTASE (ER) DOMAIN-CONTAINING PROTEIN"/>
    <property type="match status" value="1"/>
</dbReference>
<keyword evidence="8" id="KW-1185">Reference proteome</keyword>
<proteinExistence type="inferred from homology"/>
<dbReference type="AlphaFoldDB" id="A0A1C3MXV1"/>